<feature type="region of interest" description="Disordered" evidence="1">
    <location>
        <begin position="1"/>
        <end position="34"/>
    </location>
</feature>
<dbReference type="PANTHER" id="PTHR12751:SF18">
    <property type="entry name" value="PHOSPHATASE AND ACTIN REGULATOR 1"/>
    <property type="match status" value="1"/>
</dbReference>
<feature type="compositionally biased region" description="Basic residues" evidence="1">
    <location>
        <begin position="129"/>
        <end position="140"/>
    </location>
</feature>
<feature type="compositionally biased region" description="Polar residues" evidence="1">
    <location>
        <begin position="578"/>
        <end position="591"/>
    </location>
</feature>
<protein>
    <submittedName>
        <fullName evidence="2">Bud neck involved protein</fullName>
    </submittedName>
</protein>
<feature type="region of interest" description="Disordered" evidence="1">
    <location>
        <begin position="578"/>
        <end position="617"/>
    </location>
</feature>
<keyword evidence="3" id="KW-1185">Reference proteome</keyword>
<dbReference type="AlphaFoldDB" id="A0A9W8I8I0"/>
<name>A0A9W8I8I0_9FUNG</name>
<dbReference type="Proteomes" id="UP001139887">
    <property type="component" value="Unassembled WGS sequence"/>
</dbReference>
<feature type="compositionally biased region" description="Low complexity" evidence="1">
    <location>
        <begin position="685"/>
        <end position="695"/>
    </location>
</feature>
<proteinExistence type="predicted"/>
<sequence>MFPNTTQSSKQSSHAGKHGNSRGKPAAKTLGIRNRLSLPVTQRLQRKSTVRCADAEYDISELPEILEFRLTSPIPSPVPALTPPPTFEADKENENISDTSMVSFLSGVKSTEPLQNPFISDSKQTANGKNKRSYRSKQRPPLRKRSLIYAMYCTTQPEDATNHQRLSSIGSIISANNGSATFVSCTSMPSINDSQESVVNPCQPVVASGQYSQSQQTSDMSIGFMLVDAVEHLASIRRREGSDAASDAESVSSSSSSSSRYVCAEHTIIDTNAYRCSSKHAPRLSTIERSQDGRLLLKPTISTSANPTDSGHTSTADASPKASEEPTSPSISNYIHRTCLENFPPFPDISPRRRAAREPVNSLLIHASKLEVEAVRASRPCENTIIINGVSSELCCEPLPTDALHTAATPPDSPTQESVVSGDVSEGTAVFTAGNAGNNSEATTACSKADGQSGQCSEKSIHSSSSSVNSETIDSSGVDMPASCSETHFDCHKATSTTADELAPPPACSQPAREDLQKTCQDCSYDSITQLTDSTCRDSNLCSMFSDVSDIDLRSLGLLDLSHASSGPWTDQSLLFSGSQVSTPRPRSLTLNEAPIPPQLDTCRRHSSNNSLNPNELDDIPLAQVAYMTSKSTQQPLASPHESKARRLTSVLAKAAQLDGLRHFHRKSRSTDRWSHSPPALRRYSGSSNGSGSSGKQHNEVMRDGGLQPSSSKGSPKKLFRFNELVAVYETWNRDEYDRRGMPATRLDADLIEQIKQELNEYKTYEMPVHEASRQYTHFIC</sequence>
<dbReference type="GO" id="GO:0030036">
    <property type="term" value="P:actin cytoskeleton organization"/>
    <property type="evidence" value="ECO:0007669"/>
    <property type="project" value="TreeGrafter"/>
</dbReference>
<dbReference type="EMBL" id="JANBUW010000129">
    <property type="protein sequence ID" value="KAJ2848829.1"/>
    <property type="molecule type" value="Genomic_DNA"/>
</dbReference>
<feature type="compositionally biased region" description="Polar residues" evidence="1">
    <location>
        <begin position="113"/>
        <end position="128"/>
    </location>
</feature>
<feature type="compositionally biased region" description="Polar residues" evidence="1">
    <location>
        <begin position="300"/>
        <end position="317"/>
    </location>
</feature>
<feature type="region of interest" description="Disordered" evidence="1">
    <location>
        <begin position="113"/>
        <end position="140"/>
    </location>
</feature>
<feature type="region of interest" description="Disordered" evidence="1">
    <location>
        <begin position="300"/>
        <end position="331"/>
    </location>
</feature>
<comment type="caution">
    <text evidence="2">The sequence shown here is derived from an EMBL/GenBank/DDBJ whole genome shotgun (WGS) entry which is preliminary data.</text>
</comment>
<feature type="region of interest" description="Disordered" evidence="1">
    <location>
        <begin position="662"/>
        <end position="715"/>
    </location>
</feature>
<dbReference type="PANTHER" id="PTHR12751">
    <property type="entry name" value="PHOSPHATASE AND ACTIN REGULATOR PHACTR"/>
    <property type="match status" value="1"/>
</dbReference>
<evidence type="ECO:0000313" key="3">
    <source>
        <dbReference type="Proteomes" id="UP001139887"/>
    </source>
</evidence>
<feature type="region of interest" description="Disordered" evidence="1">
    <location>
        <begin position="451"/>
        <end position="479"/>
    </location>
</feature>
<accession>A0A9W8I8I0</accession>
<feature type="compositionally biased region" description="Polar residues" evidence="1">
    <location>
        <begin position="1"/>
        <end position="14"/>
    </location>
</feature>
<reference evidence="2" key="1">
    <citation type="submission" date="2022-07" db="EMBL/GenBank/DDBJ databases">
        <title>Phylogenomic reconstructions and comparative analyses of Kickxellomycotina fungi.</title>
        <authorList>
            <person name="Reynolds N.K."/>
            <person name="Stajich J.E."/>
            <person name="Barry K."/>
            <person name="Grigoriev I.V."/>
            <person name="Crous P."/>
            <person name="Smith M.E."/>
        </authorList>
    </citation>
    <scope>NUCLEOTIDE SEQUENCE</scope>
    <source>
        <strain evidence="2">NRRL 1566</strain>
    </source>
</reference>
<organism evidence="2 3">
    <name type="scientific">Coemansia brasiliensis</name>
    <dbReference type="NCBI Taxonomy" id="2650707"/>
    <lineage>
        <taxon>Eukaryota</taxon>
        <taxon>Fungi</taxon>
        <taxon>Fungi incertae sedis</taxon>
        <taxon>Zoopagomycota</taxon>
        <taxon>Kickxellomycotina</taxon>
        <taxon>Kickxellomycetes</taxon>
        <taxon>Kickxellales</taxon>
        <taxon>Kickxellaceae</taxon>
        <taxon>Coemansia</taxon>
    </lineage>
</organism>
<gene>
    <name evidence="2" type="primary">BNI4</name>
    <name evidence="2" type="ORF">IWW36_003047</name>
</gene>
<feature type="compositionally biased region" description="Low complexity" evidence="1">
    <location>
        <begin position="462"/>
        <end position="476"/>
    </location>
</feature>
<dbReference type="OrthoDB" id="5563016at2759"/>
<evidence type="ECO:0000313" key="2">
    <source>
        <dbReference type="EMBL" id="KAJ2848829.1"/>
    </source>
</evidence>
<evidence type="ECO:0000256" key="1">
    <source>
        <dbReference type="SAM" id="MobiDB-lite"/>
    </source>
</evidence>
<dbReference type="GO" id="GO:0003779">
    <property type="term" value="F:actin binding"/>
    <property type="evidence" value="ECO:0007669"/>
    <property type="project" value="TreeGrafter"/>
</dbReference>